<dbReference type="InterPro" id="IPR035986">
    <property type="entry name" value="PKD_dom_sf"/>
</dbReference>
<dbReference type="InterPro" id="IPR000601">
    <property type="entry name" value="PKD_dom"/>
</dbReference>
<keyword evidence="3" id="KW-1185">Reference proteome</keyword>
<comment type="caution">
    <text evidence="2">The sequence shown here is derived from an EMBL/GenBank/DDBJ whole genome shotgun (WGS) entry which is preliminary data.</text>
</comment>
<protein>
    <submittedName>
        <fullName evidence="2">PKD domain-containing protein</fullName>
    </submittedName>
</protein>
<name>A0A326RLJ6_9BACT</name>
<sequence>MELFSKIRPLILIAILYIATAFPSILFAQCPQNNFTVTGFQLRDANGNLFSVTDNYVLGQPVTGELWVNFGGSTTNGYNMLMYYDVFVNGTRTQDDAYNCLFSGVQVVQNVWVKVRNFTWNWGDIIEIRDIFMYWETGTVKANTTCTVSTKSNINSQCYSNPSGFTAAVPLFPKFDFASNGICNTTIQFTSQTIGGTPPFNYTYSWDFNNDGVMDSNLANPVYNFPSSGTYPIRLTVNDGTSITMITKDIFIDPNFGIQVSIFPTKINDNSGIIYVQSVTGGTPPYSYYWTGPNGFTSTNRDIFNLADGLYRLTVTDANGCTQTVEYVMDIASVLQIEWKSLEVKEMGSKIAVNWELNSEKEGSRYEIERSFKDAFNFSKIGELTSSRSSQAPVNYTFSDETFPVFETILYYRVVLHQEQSISYSPVRMIQRNGANPLKGNWAAYPNPSRDGRIQLKLISENLNSDEKVQVQAINGGSFFKTVELTMGHDGVLSVDQVIGSLPPGLTLLRVQWRNQSETIKVIRSD</sequence>
<dbReference type="OrthoDB" id="1488789at2"/>
<dbReference type="SUPFAM" id="SSF49299">
    <property type="entry name" value="PKD domain"/>
    <property type="match status" value="1"/>
</dbReference>
<dbReference type="InterPro" id="IPR022409">
    <property type="entry name" value="PKD/Chitinase_dom"/>
</dbReference>
<evidence type="ECO:0000313" key="3">
    <source>
        <dbReference type="Proteomes" id="UP000248917"/>
    </source>
</evidence>
<organism evidence="2 3">
    <name type="scientific">Algoriphagus aquaeductus</name>
    <dbReference type="NCBI Taxonomy" id="475299"/>
    <lineage>
        <taxon>Bacteria</taxon>
        <taxon>Pseudomonadati</taxon>
        <taxon>Bacteroidota</taxon>
        <taxon>Cytophagia</taxon>
        <taxon>Cytophagales</taxon>
        <taxon>Cyclobacteriaceae</taxon>
        <taxon>Algoriphagus</taxon>
    </lineage>
</organism>
<dbReference type="EMBL" id="QKTX01000019">
    <property type="protein sequence ID" value="PZV77592.1"/>
    <property type="molecule type" value="Genomic_DNA"/>
</dbReference>
<evidence type="ECO:0000259" key="1">
    <source>
        <dbReference type="PROSITE" id="PS50093"/>
    </source>
</evidence>
<proteinExistence type="predicted"/>
<dbReference type="Proteomes" id="UP000248917">
    <property type="component" value="Unassembled WGS sequence"/>
</dbReference>
<dbReference type="Gene3D" id="2.60.40.10">
    <property type="entry name" value="Immunoglobulins"/>
    <property type="match status" value="2"/>
</dbReference>
<dbReference type="Pfam" id="PF18911">
    <property type="entry name" value="PKD_4"/>
    <property type="match status" value="1"/>
</dbReference>
<dbReference type="PROSITE" id="PS50093">
    <property type="entry name" value="PKD"/>
    <property type="match status" value="1"/>
</dbReference>
<dbReference type="SMART" id="SM00089">
    <property type="entry name" value="PKD"/>
    <property type="match status" value="1"/>
</dbReference>
<dbReference type="CDD" id="cd00146">
    <property type="entry name" value="PKD"/>
    <property type="match status" value="1"/>
</dbReference>
<accession>A0A326RLJ6</accession>
<reference evidence="2 3" key="1">
    <citation type="submission" date="2018-06" db="EMBL/GenBank/DDBJ databases">
        <title>Genomic Encyclopedia of Archaeal and Bacterial Type Strains, Phase II (KMG-II): from individual species to whole genera.</title>
        <authorList>
            <person name="Goeker M."/>
        </authorList>
    </citation>
    <scope>NUCLEOTIDE SEQUENCE [LARGE SCALE GENOMIC DNA]</scope>
    <source>
        <strain evidence="2 3">T4</strain>
    </source>
</reference>
<evidence type="ECO:0000313" key="2">
    <source>
        <dbReference type="EMBL" id="PZV77592.1"/>
    </source>
</evidence>
<feature type="domain" description="PKD" evidence="1">
    <location>
        <begin position="170"/>
        <end position="252"/>
    </location>
</feature>
<gene>
    <name evidence="2" type="ORF">CLV31_1194</name>
</gene>
<dbReference type="InterPro" id="IPR013783">
    <property type="entry name" value="Ig-like_fold"/>
</dbReference>
<dbReference type="AlphaFoldDB" id="A0A326RLJ6"/>